<evidence type="ECO:0000313" key="2">
    <source>
        <dbReference type="Proteomes" id="UP001391051"/>
    </source>
</evidence>
<name>A0ABR1Q474_9PEZI</name>
<dbReference type="RefSeq" id="XP_066696847.1">
    <property type="nucleotide sequence ID" value="XM_066847356.1"/>
</dbReference>
<reference evidence="1 2" key="1">
    <citation type="submission" date="2023-01" db="EMBL/GenBank/DDBJ databases">
        <title>Analysis of 21 Apiospora genomes using comparative genomics revels a genus with tremendous synthesis potential of carbohydrate active enzymes and secondary metabolites.</title>
        <authorList>
            <person name="Sorensen T."/>
        </authorList>
    </citation>
    <scope>NUCLEOTIDE SEQUENCE [LARGE SCALE GENOMIC DNA]</scope>
    <source>
        <strain evidence="1 2">CBS 24483</strain>
    </source>
</reference>
<keyword evidence="2" id="KW-1185">Reference proteome</keyword>
<dbReference type="GeneID" id="92080418"/>
<dbReference type="EMBL" id="JAQQWE010000007">
    <property type="protein sequence ID" value="KAK7946813.1"/>
    <property type="molecule type" value="Genomic_DNA"/>
</dbReference>
<proteinExistence type="predicted"/>
<evidence type="ECO:0000313" key="1">
    <source>
        <dbReference type="EMBL" id="KAK7946813.1"/>
    </source>
</evidence>
<gene>
    <name evidence="1" type="ORF">PG986_011134</name>
</gene>
<accession>A0ABR1Q474</accession>
<protein>
    <submittedName>
        <fullName evidence="1">Uncharacterized protein</fullName>
    </submittedName>
</protein>
<sequence>MEDQPTPPYRYAYGDLVSELMPEQPFYNFSGEDIFDGSMVDTQGYQHGYPQQEYLHSNMMDPTGVKSDSALDLGFGDFLYNNNYGELPDVPSPAPTVPSSGITAPGTPLGVAGDFNSPQPQAIGPRLSQCSGAVHRCAHLY</sequence>
<organism evidence="1 2">
    <name type="scientific">Apiospora aurea</name>
    <dbReference type="NCBI Taxonomy" id="335848"/>
    <lineage>
        <taxon>Eukaryota</taxon>
        <taxon>Fungi</taxon>
        <taxon>Dikarya</taxon>
        <taxon>Ascomycota</taxon>
        <taxon>Pezizomycotina</taxon>
        <taxon>Sordariomycetes</taxon>
        <taxon>Xylariomycetidae</taxon>
        <taxon>Amphisphaeriales</taxon>
        <taxon>Apiosporaceae</taxon>
        <taxon>Apiospora</taxon>
    </lineage>
</organism>
<dbReference type="Proteomes" id="UP001391051">
    <property type="component" value="Unassembled WGS sequence"/>
</dbReference>
<comment type="caution">
    <text evidence="1">The sequence shown here is derived from an EMBL/GenBank/DDBJ whole genome shotgun (WGS) entry which is preliminary data.</text>
</comment>